<keyword evidence="6" id="KW-0378">Hydrolase</keyword>
<keyword evidence="12" id="KW-1185">Reference proteome</keyword>
<dbReference type="Pfam" id="PF00557">
    <property type="entry name" value="Peptidase_M24"/>
    <property type="match status" value="1"/>
</dbReference>
<reference evidence="11 12" key="1">
    <citation type="submission" date="2019-10" db="EMBL/GenBank/DDBJ databases">
        <title>Bifidobacterium from non-human primates.</title>
        <authorList>
            <person name="Modesto M."/>
        </authorList>
    </citation>
    <scope>NUCLEOTIDE SEQUENCE [LARGE SCALE GENOMIC DNA]</scope>
    <source>
        <strain evidence="11 12">TREC</strain>
    </source>
</reference>
<dbReference type="SMART" id="SM01011">
    <property type="entry name" value="AMP_N"/>
    <property type="match status" value="1"/>
</dbReference>
<evidence type="ECO:0000256" key="5">
    <source>
        <dbReference type="ARBA" id="ARBA00022723"/>
    </source>
</evidence>
<dbReference type="PANTHER" id="PTHR43226:SF4">
    <property type="entry name" value="XAA-PRO AMINOPEPTIDASE 3"/>
    <property type="match status" value="1"/>
</dbReference>
<proteinExistence type="inferred from homology"/>
<protein>
    <recommendedName>
        <fullName evidence="4">Xaa-Pro aminopeptidase</fullName>
        <ecNumber evidence="4">3.4.11.9</ecNumber>
    </recommendedName>
</protein>
<dbReference type="GO" id="GO:0070006">
    <property type="term" value="F:metalloaminopeptidase activity"/>
    <property type="evidence" value="ECO:0007669"/>
    <property type="project" value="InterPro"/>
</dbReference>
<dbReference type="Pfam" id="PF05195">
    <property type="entry name" value="AMP_N"/>
    <property type="match status" value="1"/>
</dbReference>
<dbReference type="PANTHER" id="PTHR43226">
    <property type="entry name" value="XAA-PRO AMINOPEPTIDASE 3"/>
    <property type="match status" value="1"/>
</dbReference>
<dbReference type="InterPro" id="IPR029149">
    <property type="entry name" value="Creatin/AminoP/Spt16_N"/>
</dbReference>
<evidence type="ECO:0000256" key="2">
    <source>
        <dbReference type="ARBA" id="ARBA00001936"/>
    </source>
</evidence>
<feature type="region of interest" description="Disordered" evidence="9">
    <location>
        <begin position="1"/>
        <end position="59"/>
    </location>
</feature>
<accession>A0A7K3TIA1</accession>
<dbReference type="GO" id="GO:0030145">
    <property type="term" value="F:manganese ion binding"/>
    <property type="evidence" value="ECO:0007669"/>
    <property type="project" value="InterPro"/>
</dbReference>
<evidence type="ECO:0000259" key="10">
    <source>
        <dbReference type="SMART" id="SM01011"/>
    </source>
</evidence>
<dbReference type="Gene3D" id="3.40.350.10">
    <property type="entry name" value="Creatinase/prolidase N-terminal domain"/>
    <property type="match status" value="1"/>
</dbReference>
<keyword evidence="7" id="KW-0464">Manganese</keyword>
<evidence type="ECO:0000256" key="3">
    <source>
        <dbReference type="ARBA" id="ARBA00008766"/>
    </source>
</evidence>
<dbReference type="Gene3D" id="3.90.230.10">
    <property type="entry name" value="Creatinase/methionine aminopeptidase superfamily"/>
    <property type="match status" value="1"/>
</dbReference>
<dbReference type="InterPro" id="IPR001131">
    <property type="entry name" value="Peptidase_M24B_aminopep-P_CS"/>
</dbReference>
<comment type="catalytic activity">
    <reaction evidence="1">
        <text>Release of any N-terminal amino acid, including proline, that is linked to proline, even from a dipeptide or tripeptide.</text>
        <dbReference type="EC" id="3.4.11.9"/>
    </reaction>
</comment>
<comment type="caution">
    <text evidence="11">The sequence shown here is derived from an EMBL/GenBank/DDBJ whole genome shotgun (WGS) entry which is preliminary data.</text>
</comment>
<dbReference type="OrthoDB" id="9806388at2"/>
<comment type="similarity">
    <text evidence="3 8">Belongs to the peptidase M24B family.</text>
</comment>
<dbReference type="InterPro" id="IPR007865">
    <property type="entry name" value="Aminopep_P_N"/>
</dbReference>
<name>A0A7K3TIA1_9BIFI</name>
<evidence type="ECO:0000256" key="9">
    <source>
        <dbReference type="SAM" id="MobiDB-lite"/>
    </source>
</evidence>
<dbReference type="Proteomes" id="UP000469763">
    <property type="component" value="Unassembled WGS sequence"/>
</dbReference>
<evidence type="ECO:0000313" key="11">
    <source>
        <dbReference type="EMBL" id="NEG78404.1"/>
    </source>
</evidence>
<evidence type="ECO:0000256" key="7">
    <source>
        <dbReference type="ARBA" id="ARBA00023211"/>
    </source>
</evidence>
<dbReference type="EC" id="3.4.11.9" evidence="4"/>
<evidence type="ECO:0000256" key="4">
    <source>
        <dbReference type="ARBA" id="ARBA00012574"/>
    </source>
</evidence>
<dbReference type="GO" id="GO:0006508">
    <property type="term" value="P:proteolysis"/>
    <property type="evidence" value="ECO:0007669"/>
    <property type="project" value="TreeGrafter"/>
</dbReference>
<dbReference type="RefSeq" id="WP_152350106.1">
    <property type="nucleotide sequence ID" value="NZ_WBSN01000005.1"/>
</dbReference>
<dbReference type="GO" id="GO:0005829">
    <property type="term" value="C:cytosol"/>
    <property type="evidence" value="ECO:0007669"/>
    <property type="project" value="TreeGrafter"/>
</dbReference>
<dbReference type="AlphaFoldDB" id="A0A7K3TIA1"/>
<comment type="cofactor">
    <cofactor evidence="2">
        <name>Mn(2+)</name>
        <dbReference type="ChEBI" id="CHEBI:29035"/>
    </cofactor>
</comment>
<dbReference type="InterPro" id="IPR000994">
    <property type="entry name" value="Pept_M24"/>
</dbReference>
<dbReference type="SUPFAM" id="SSF55920">
    <property type="entry name" value="Creatinase/aminopeptidase"/>
    <property type="match status" value="1"/>
</dbReference>
<sequence length="561" mass="61505">MGERAESRSGEVGETNKDVQEIKAAGEAYAPATLRRLREASSSNDVEPEPGRRGGGLRLEGRGFEDIIFSHWGPNPNKKPAERSPLADDAAKHCAELAAKLPGERLVIPAGAVRHRTWDTDFPFRTGTAFAHMTGLGRDLEADAALVIDPTVNADGTVGHHAAIFLEPAIDRTNPRFFSDSKHGEFWVGPRPLPADFHVMTGLDIRDMTEFENALRQGAGPDGIRIRVLRGYDPRIDALVDRVREETGLGDAAANRGLDAVLEQSSDECRIIKTPREINEIKRAVAATERGFDRVADVLPIARKVKRGERLLEATFTHSCRYEGNGIAFGTNAASGPRATILDYHANDHALKDGDLFLLDAGVELDSLYAADITRTMPVNGRFTEPQREIYQAVLDASNAAIAAANKPGAVYHDMLAAALESTARSLAKLGILPVSVEEALRPDGHQHYRWLYHGTGHHLGIDVHDAYRSRNELYADAPLRPGMVFTLEPGLYFDAADELVPERYRGIGVRIEDDLLVGEDGVTRLLSTFARTPDEVEAWLAAHRPEDYLASFLEHEAECA</sequence>
<gene>
    <name evidence="11" type="ORF">GFD22_05360</name>
</gene>
<feature type="domain" description="Aminopeptidase P N-terminal" evidence="10">
    <location>
        <begin position="88"/>
        <end position="237"/>
    </location>
</feature>
<evidence type="ECO:0000256" key="6">
    <source>
        <dbReference type="ARBA" id="ARBA00022801"/>
    </source>
</evidence>
<feature type="compositionally biased region" description="Basic and acidic residues" evidence="9">
    <location>
        <begin position="1"/>
        <end position="21"/>
    </location>
</feature>
<dbReference type="PROSITE" id="PS00491">
    <property type="entry name" value="PROLINE_PEPTIDASE"/>
    <property type="match status" value="1"/>
</dbReference>
<dbReference type="InterPro" id="IPR052433">
    <property type="entry name" value="X-Pro_dipept-like"/>
</dbReference>
<evidence type="ECO:0000256" key="1">
    <source>
        <dbReference type="ARBA" id="ARBA00001424"/>
    </source>
</evidence>
<dbReference type="EMBL" id="WHZY01000006">
    <property type="protein sequence ID" value="NEG78404.1"/>
    <property type="molecule type" value="Genomic_DNA"/>
</dbReference>
<keyword evidence="5 8" id="KW-0479">Metal-binding</keyword>
<organism evidence="11 12">
    <name type="scientific">Bifidobacterium avesanii</name>
    <dbReference type="NCBI Taxonomy" id="1798157"/>
    <lineage>
        <taxon>Bacteria</taxon>
        <taxon>Bacillati</taxon>
        <taxon>Actinomycetota</taxon>
        <taxon>Actinomycetes</taxon>
        <taxon>Bifidobacteriales</taxon>
        <taxon>Bifidobacteriaceae</taxon>
        <taxon>Bifidobacterium</taxon>
    </lineage>
</organism>
<dbReference type="SUPFAM" id="SSF53092">
    <property type="entry name" value="Creatinase/prolidase N-terminal domain"/>
    <property type="match status" value="1"/>
</dbReference>
<evidence type="ECO:0000313" key="12">
    <source>
        <dbReference type="Proteomes" id="UP000469763"/>
    </source>
</evidence>
<evidence type="ECO:0000256" key="8">
    <source>
        <dbReference type="RuleBase" id="RU000590"/>
    </source>
</evidence>
<dbReference type="InterPro" id="IPR036005">
    <property type="entry name" value="Creatinase/aminopeptidase-like"/>
</dbReference>